<accession>A0A9W4E9G5</accession>
<gene>
    <name evidence="2" type="ORF">SBRY_20441</name>
</gene>
<dbReference type="Proteomes" id="UP001153328">
    <property type="component" value="Unassembled WGS sequence"/>
</dbReference>
<evidence type="ECO:0000256" key="1">
    <source>
        <dbReference type="SAM" id="MobiDB-lite"/>
    </source>
</evidence>
<feature type="region of interest" description="Disordered" evidence="1">
    <location>
        <begin position="31"/>
        <end position="74"/>
    </location>
</feature>
<protein>
    <submittedName>
        <fullName evidence="2">Uncharacterized protein</fullName>
    </submittedName>
</protein>
<feature type="compositionally biased region" description="Basic and acidic residues" evidence="1">
    <location>
        <begin position="34"/>
        <end position="56"/>
    </location>
</feature>
<dbReference type="EMBL" id="CAJVAX010000012">
    <property type="protein sequence ID" value="CAG7628178.1"/>
    <property type="molecule type" value="Genomic_DNA"/>
</dbReference>
<evidence type="ECO:0000313" key="3">
    <source>
        <dbReference type="Proteomes" id="UP001153328"/>
    </source>
</evidence>
<name>A0A9W4E9G5_9ACTN</name>
<organism evidence="2 3">
    <name type="scientific">Actinacidiphila bryophytorum</name>
    <dbReference type="NCBI Taxonomy" id="1436133"/>
    <lineage>
        <taxon>Bacteria</taxon>
        <taxon>Bacillati</taxon>
        <taxon>Actinomycetota</taxon>
        <taxon>Actinomycetes</taxon>
        <taxon>Kitasatosporales</taxon>
        <taxon>Streptomycetaceae</taxon>
        <taxon>Actinacidiphila</taxon>
    </lineage>
</organism>
<dbReference type="AlphaFoldDB" id="A0A9W4E9G5"/>
<proteinExistence type="predicted"/>
<comment type="caution">
    <text evidence="2">The sequence shown here is derived from an EMBL/GenBank/DDBJ whole genome shotgun (WGS) entry which is preliminary data.</text>
</comment>
<feature type="region of interest" description="Disordered" evidence="1">
    <location>
        <begin position="1"/>
        <end position="20"/>
    </location>
</feature>
<sequence length="74" mass="7970">MLLGIRSGNGRRLGNADLRGEGVGLRLQALAAAAKEKQPETHDGNDHSRVPAESRTRCVVPLSMQDGRLRPPKS</sequence>
<evidence type="ECO:0000313" key="2">
    <source>
        <dbReference type="EMBL" id="CAG7628178.1"/>
    </source>
</evidence>
<keyword evidence="3" id="KW-1185">Reference proteome</keyword>
<reference evidence="2" key="1">
    <citation type="submission" date="2021-06" db="EMBL/GenBank/DDBJ databases">
        <authorList>
            <person name="Arsene-Ploetze F."/>
        </authorList>
    </citation>
    <scope>NUCLEOTIDE SEQUENCE</scope>
    <source>
        <strain evidence="2">SBRY1</strain>
    </source>
</reference>